<dbReference type="Proteomes" id="UP000440578">
    <property type="component" value="Unassembled WGS sequence"/>
</dbReference>
<proteinExistence type="predicted"/>
<sequence length="95" mass="9968">MSATFPRTGAGLGSAGLPLMIPEEEGEDEWPGQLDHRRRSISLPGLDLVAISQREPGESRRMSNSDGALLEGSPDDSPPPPSDSDSGSQAASKPR</sequence>
<accession>A0A6A4WB22</accession>
<dbReference type="AlphaFoldDB" id="A0A6A4WB22"/>
<dbReference type="EMBL" id="VIIS01000841">
    <property type="protein sequence ID" value="KAF0304486.1"/>
    <property type="molecule type" value="Genomic_DNA"/>
</dbReference>
<protein>
    <submittedName>
        <fullName evidence="2">Uncharacterized protein</fullName>
    </submittedName>
</protein>
<dbReference type="OrthoDB" id="6379037at2759"/>
<reference evidence="2 3" key="1">
    <citation type="submission" date="2019-07" db="EMBL/GenBank/DDBJ databases">
        <title>Draft genome assembly of a fouling barnacle, Amphibalanus amphitrite (Darwin, 1854): The first reference genome for Thecostraca.</title>
        <authorList>
            <person name="Kim W."/>
        </authorList>
    </citation>
    <scope>NUCLEOTIDE SEQUENCE [LARGE SCALE GENOMIC DNA]</scope>
    <source>
        <strain evidence="2">SNU_AA5</strain>
        <tissue evidence="2">Soma without cirri and trophi</tissue>
    </source>
</reference>
<keyword evidence="3" id="KW-1185">Reference proteome</keyword>
<comment type="caution">
    <text evidence="2">The sequence shown here is derived from an EMBL/GenBank/DDBJ whole genome shotgun (WGS) entry which is preliminary data.</text>
</comment>
<organism evidence="2 3">
    <name type="scientific">Amphibalanus amphitrite</name>
    <name type="common">Striped barnacle</name>
    <name type="synonym">Balanus amphitrite</name>
    <dbReference type="NCBI Taxonomy" id="1232801"/>
    <lineage>
        <taxon>Eukaryota</taxon>
        <taxon>Metazoa</taxon>
        <taxon>Ecdysozoa</taxon>
        <taxon>Arthropoda</taxon>
        <taxon>Crustacea</taxon>
        <taxon>Multicrustacea</taxon>
        <taxon>Cirripedia</taxon>
        <taxon>Thoracica</taxon>
        <taxon>Thoracicalcarea</taxon>
        <taxon>Balanomorpha</taxon>
        <taxon>Balanoidea</taxon>
        <taxon>Balanidae</taxon>
        <taxon>Amphibalaninae</taxon>
        <taxon>Amphibalanus</taxon>
    </lineage>
</organism>
<name>A0A6A4WB22_AMPAM</name>
<evidence type="ECO:0000256" key="1">
    <source>
        <dbReference type="SAM" id="MobiDB-lite"/>
    </source>
</evidence>
<feature type="region of interest" description="Disordered" evidence="1">
    <location>
        <begin position="1"/>
        <end position="95"/>
    </location>
</feature>
<evidence type="ECO:0000313" key="3">
    <source>
        <dbReference type="Proteomes" id="UP000440578"/>
    </source>
</evidence>
<evidence type="ECO:0000313" key="2">
    <source>
        <dbReference type="EMBL" id="KAF0304486.1"/>
    </source>
</evidence>
<gene>
    <name evidence="2" type="ORF">FJT64_023661</name>
</gene>